<comment type="caution">
    <text evidence="2">The sequence shown here is derived from an EMBL/GenBank/DDBJ whole genome shotgun (WGS) entry which is preliminary data.</text>
</comment>
<evidence type="ECO:0000313" key="3">
    <source>
        <dbReference type="Proteomes" id="UP000286045"/>
    </source>
</evidence>
<keyword evidence="3" id="KW-1185">Reference proteome</keyword>
<evidence type="ECO:0000313" key="2">
    <source>
        <dbReference type="EMBL" id="RWA03619.1"/>
    </source>
</evidence>
<dbReference type="AlphaFoldDB" id="A0A439CN83"/>
<reference evidence="2 3" key="1">
    <citation type="submission" date="2018-12" db="EMBL/GenBank/DDBJ databases">
        <title>Draft genome sequence of Xylaria grammica IHI A82.</title>
        <authorList>
            <person name="Buettner E."/>
            <person name="Kellner H."/>
        </authorList>
    </citation>
    <scope>NUCLEOTIDE SEQUENCE [LARGE SCALE GENOMIC DNA]</scope>
    <source>
        <strain evidence="2 3">IHI A82</strain>
    </source>
</reference>
<accession>A0A439CN83</accession>
<dbReference type="STRING" id="363999.A0A439CN83"/>
<name>A0A439CN83_9PEZI</name>
<dbReference type="Proteomes" id="UP000286045">
    <property type="component" value="Unassembled WGS sequence"/>
</dbReference>
<protein>
    <submittedName>
        <fullName evidence="2">Uncharacterized protein</fullName>
    </submittedName>
</protein>
<gene>
    <name evidence="2" type="ORF">EKO27_g11484</name>
</gene>
<dbReference type="EMBL" id="RYZI01000739">
    <property type="protein sequence ID" value="RWA03619.1"/>
    <property type="molecule type" value="Genomic_DNA"/>
</dbReference>
<evidence type="ECO:0000256" key="1">
    <source>
        <dbReference type="SAM" id="MobiDB-lite"/>
    </source>
</evidence>
<organism evidence="2 3">
    <name type="scientific">Xylaria grammica</name>
    <dbReference type="NCBI Taxonomy" id="363999"/>
    <lineage>
        <taxon>Eukaryota</taxon>
        <taxon>Fungi</taxon>
        <taxon>Dikarya</taxon>
        <taxon>Ascomycota</taxon>
        <taxon>Pezizomycotina</taxon>
        <taxon>Sordariomycetes</taxon>
        <taxon>Xylariomycetidae</taxon>
        <taxon>Xylariales</taxon>
        <taxon>Xylariaceae</taxon>
        <taxon>Xylaria</taxon>
    </lineage>
</organism>
<feature type="region of interest" description="Disordered" evidence="1">
    <location>
        <begin position="1"/>
        <end position="30"/>
    </location>
</feature>
<sequence>MGERDEKIPPAGDDLPGPGPEARPDAGADADIERRVLRKIDTFLMPAMVIGYGLVYYDKAGGVIPLYIQHNPSP</sequence>
<proteinExistence type="predicted"/>